<dbReference type="HOGENOM" id="CLU_818324_0_0_9"/>
<feature type="compositionally biased region" description="Polar residues" evidence="1">
    <location>
        <begin position="198"/>
        <end position="207"/>
    </location>
</feature>
<feature type="region of interest" description="Disordered" evidence="1">
    <location>
        <begin position="1"/>
        <end position="22"/>
    </location>
</feature>
<dbReference type="eggNOG" id="ENOG503092S">
    <property type="taxonomic scope" value="Bacteria"/>
</dbReference>
<keyword evidence="3" id="KW-1185">Reference proteome</keyword>
<dbReference type="EMBL" id="CP002017">
    <property type="protein sequence ID" value="ADG07208.1"/>
    <property type="molecule type" value="Genomic_DNA"/>
</dbReference>
<dbReference type="Proteomes" id="UP000002368">
    <property type="component" value="Chromosome"/>
</dbReference>
<feature type="compositionally biased region" description="Pro residues" evidence="1">
    <location>
        <begin position="157"/>
        <end position="186"/>
    </location>
</feature>
<reference evidence="2 3" key="1">
    <citation type="journal article" date="2011" name="Stand. Genomic Sci.">
        <title>Complete genome sequence of the thermophilic, hydrogen-oxidizing Bacillus tusciae type strain (T2) and reclassification in the new genus, Kyrpidia gen. nov. as Kyrpidia tusciae comb. nov. and emendation of the family Alicyclobacillaceae da Costa and Rainey, 2010.</title>
        <authorList>
            <person name="Klenk H.P."/>
            <person name="Lapidus A."/>
            <person name="Chertkov O."/>
            <person name="Copeland A."/>
            <person name="Del Rio T.G."/>
            <person name="Nolan M."/>
            <person name="Lucas S."/>
            <person name="Chen F."/>
            <person name="Tice H."/>
            <person name="Cheng J.F."/>
            <person name="Han C."/>
            <person name="Bruce D."/>
            <person name="Goodwin L."/>
            <person name="Pitluck S."/>
            <person name="Pati A."/>
            <person name="Ivanova N."/>
            <person name="Mavromatis K."/>
            <person name="Daum C."/>
            <person name="Chen A."/>
            <person name="Palaniappan K."/>
            <person name="Chang Y.J."/>
            <person name="Land M."/>
            <person name="Hauser L."/>
            <person name="Jeffries C.D."/>
            <person name="Detter J.C."/>
            <person name="Rohde M."/>
            <person name="Abt B."/>
            <person name="Pukall R."/>
            <person name="Goker M."/>
            <person name="Bristow J."/>
            <person name="Markowitz V."/>
            <person name="Hugenholtz P."/>
            <person name="Eisen J.A."/>
        </authorList>
    </citation>
    <scope>NUCLEOTIDE SEQUENCE [LARGE SCALE GENOMIC DNA]</scope>
    <source>
        <strain evidence="2 3">DSM 2912</strain>
    </source>
</reference>
<evidence type="ECO:0000313" key="2">
    <source>
        <dbReference type="EMBL" id="ADG07208.1"/>
    </source>
</evidence>
<protein>
    <submittedName>
        <fullName evidence="2">Uncharacterized protein</fullName>
    </submittedName>
</protein>
<feature type="compositionally biased region" description="Gly residues" evidence="1">
    <location>
        <begin position="134"/>
        <end position="145"/>
    </location>
</feature>
<feature type="region of interest" description="Disordered" evidence="1">
    <location>
        <begin position="123"/>
        <end position="339"/>
    </location>
</feature>
<sequence>MRPKTGASGKGKTKASPGHFRVPGDLMRRMRREAAALNLDVSEYMALIVHGSEMIRRSLIPEGLENSDLLRKVLGTPILLDMVKSTAHAVIKDAVKEYLPDWRSKDVTPEQLIEWLRGIGAKKSRPETRAAHGPGPGGPGVGGPIPGQMPWGVPGPGYWPPAPGSWPPGPGIPPGPGSPPGSPRFSPPGVSAEPPGLPQSSPAPSTGRSDRPSSGRTASGPGSGSGQNPPSFPSPGNRAGPSEAPAPLRPAAPEFGPHGPAMGSWPGVESWPGPGWTGYGYPPVPATPPRERRPLPGPAQGNAGPRAAGQQPKPGAKPHTASVQRSIYDLPWPPPDLLR</sequence>
<name>D5WTH2_KYRT2</name>
<organism evidence="2 3">
    <name type="scientific">Kyrpidia tusciae (strain DSM 2912 / NBRC 15312 / T2)</name>
    <name type="common">Bacillus tusciae</name>
    <dbReference type="NCBI Taxonomy" id="562970"/>
    <lineage>
        <taxon>Bacteria</taxon>
        <taxon>Bacillati</taxon>
        <taxon>Bacillota</taxon>
        <taxon>Bacilli</taxon>
        <taxon>Bacillales</taxon>
        <taxon>Alicyclobacillaceae</taxon>
        <taxon>Kyrpidia</taxon>
    </lineage>
</organism>
<dbReference type="AlphaFoldDB" id="D5WTH2"/>
<accession>D5WTH2</accession>
<dbReference type="KEGG" id="bts:Btus_2550"/>
<proteinExistence type="predicted"/>
<gene>
    <name evidence="2" type="ordered locus">Btus_2550</name>
</gene>
<evidence type="ECO:0000256" key="1">
    <source>
        <dbReference type="SAM" id="MobiDB-lite"/>
    </source>
</evidence>
<evidence type="ECO:0000313" key="3">
    <source>
        <dbReference type="Proteomes" id="UP000002368"/>
    </source>
</evidence>
<dbReference type="STRING" id="562970.Btus_2550"/>